<dbReference type="GeneID" id="125778331"/>
<dbReference type="InterPro" id="IPR000448">
    <property type="entry name" value="Rhabdo_ncapsid"/>
</dbReference>
<feature type="compositionally biased region" description="Acidic residues" evidence="1">
    <location>
        <begin position="136"/>
        <end position="146"/>
    </location>
</feature>
<sequence>MGLVNQGDLLLWIFDKTLADEAMRIFKDGEEYGSQYSYFPYQVDFGLCTRSAYSARMNPALHCFGNIIGAMMTQVRSFNARMILQANVKDVISNAQLVGFVFATRSERNIQFLRSDDPNLDQGHEEYGKQKKLDSEGDDLDEEEDPNQLIPPTGREPLDWFNWYDQVNGKPSKEMRKFFKQVQDSIQNVRPGSIGEVCKGPLFLQDA</sequence>
<proteinExistence type="predicted"/>
<evidence type="ECO:0000313" key="4">
    <source>
        <dbReference type="RefSeq" id="XP_049311308.1"/>
    </source>
</evidence>
<name>A0ABM3JQ02_BACDO</name>
<gene>
    <name evidence="4" type="primary">LOC125778331</name>
</gene>
<dbReference type="SUPFAM" id="SSF140809">
    <property type="entry name" value="Rhabdovirus nucleoprotein-like"/>
    <property type="match status" value="1"/>
</dbReference>
<feature type="region of interest" description="Disordered" evidence="1">
    <location>
        <begin position="114"/>
        <end position="157"/>
    </location>
</feature>
<dbReference type="RefSeq" id="XP_049311308.1">
    <property type="nucleotide sequence ID" value="XM_049455351.1"/>
</dbReference>
<evidence type="ECO:0000313" key="3">
    <source>
        <dbReference type="Proteomes" id="UP001652620"/>
    </source>
</evidence>
<dbReference type="Pfam" id="PF00945">
    <property type="entry name" value="Rhabdo_ncap"/>
    <property type="match status" value="1"/>
</dbReference>
<accession>A0ABM3JQ02</accession>
<evidence type="ECO:0000256" key="1">
    <source>
        <dbReference type="SAM" id="MobiDB-lite"/>
    </source>
</evidence>
<dbReference type="InterPro" id="IPR023331">
    <property type="entry name" value="Rhabdovirus_ncapsid_C"/>
</dbReference>
<dbReference type="Proteomes" id="UP001652620">
    <property type="component" value="Chromosome 4"/>
</dbReference>
<protein>
    <submittedName>
        <fullName evidence="4">Uncharacterized protein LOC125778331</fullName>
    </submittedName>
</protein>
<evidence type="ECO:0000259" key="2">
    <source>
        <dbReference type="Pfam" id="PF00945"/>
    </source>
</evidence>
<organism evidence="3 4">
    <name type="scientific">Bactrocera dorsalis</name>
    <name type="common">Oriental fruit fly</name>
    <name type="synonym">Dacus dorsalis</name>
    <dbReference type="NCBI Taxonomy" id="27457"/>
    <lineage>
        <taxon>Eukaryota</taxon>
        <taxon>Metazoa</taxon>
        <taxon>Ecdysozoa</taxon>
        <taxon>Arthropoda</taxon>
        <taxon>Hexapoda</taxon>
        <taxon>Insecta</taxon>
        <taxon>Pterygota</taxon>
        <taxon>Neoptera</taxon>
        <taxon>Endopterygota</taxon>
        <taxon>Diptera</taxon>
        <taxon>Brachycera</taxon>
        <taxon>Muscomorpha</taxon>
        <taxon>Tephritoidea</taxon>
        <taxon>Tephritidae</taxon>
        <taxon>Bactrocera</taxon>
        <taxon>Bactrocera</taxon>
    </lineage>
</organism>
<dbReference type="InterPro" id="IPR035961">
    <property type="entry name" value="Rhabdovirus_nucleoprotein-like"/>
</dbReference>
<keyword evidence="3" id="KW-1185">Reference proteome</keyword>
<feature type="compositionally biased region" description="Basic and acidic residues" evidence="1">
    <location>
        <begin position="114"/>
        <end position="135"/>
    </location>
</feature>
<reference evidence="4" key="1">
    <citation type="submission" date="2025-08" db="UniProtKB">
        <authorList>
            <consortium name="RefSeq"/>
        </authorList>
    </citation>
    <scope>IDENTIFICATION</scope>
    <source>
        <tissue evidence="4">Adult</tissue>
    </source>
</reference>
<dbReference type="Gene3D" id="1.10.3610.10">
    <property type="entry name" value="Nucleoprotein"/>
    <property type="match status" value="1"/>
</dbReference>
<feature type="domain" description="Rhabdovirus nucleocapsid" evidence="2">
    <location>
        <begin position="6"/>
        <end position="187"/>
    </location>
</feature>